<dbReference type="GO" id="GO:0004553">
    <property type="term" value="F:hydrolase activity, hydrolyzing O-glycosyl compounds"/>
    <property type="evidence" value="ECO:0007669"/>
    <property type="project" value="InterPro"/>
</dbReference>
<keyword evidence="4" id="KW-1185">Reference proteome</keyword>
<proteinExistence type="predicted"/>
<organism evidence="3 4">
    <name type="scientific">Actinomadura craniellae</name>
    <dbReference type="NCBI Taxonomy" id="2231787"/>
    <lineage>
        <taxon>Bacteria</taxon>
        <taxon>Bacillati</taxon>
        <taxon>Actinomycetota</taxon>
        <taxon>Actinomycetes</taxon>
        <taxon>Streptosporangiales</taxon>
        <taxon>Thermomonosporaceae</taxon>
        <taxon>Actinomadura</taxon>
    </lineage>
</organism>
<feature type="domain" description="GH16" evidence="2">
    <location>
        <begin position="80"/>
        <end position="295"/>
    </location>
</feature>
<dbReference type="Pfam" id="PF00722">
    <property type="entry name" value="Glyco_hydro_16"/>
    <property type="match status" value="1"/>
</dbReference>
<evidence type="ECO:0000313" key="3">
    <source>
        <dbReference type="EMBL" id="RAY14371.1"/>
    </source>
</evidence>
<evidence type="ECO:0000259" key="2">
    <source>
        <dbReference type="PROSITE" id="PS51762"/>
    </source>
</evidence>
<dbReference type="PROSITE" id="PS51762">
    <property type="entry name" value="GH16_2"/>
    <property type="match status" value="1"/>
</dbReference>
<feature type="compositionally biased region" description="Basic and acidic residues" evidence="1">
    <location>
        <begin position="27"/>
        <end position="43"/>
    </location>
</feature>
<dbReference type="Gene3D" id="2.60.120.200">
    <property type="match status" value="1"/>
</dbReference>
<feature type="region of interest" description="Disordered" evidence="1">
    <location>
        <begin position="27"/>
        <end position="77"/>
    </location>
</feature>
<reference evidence="3 4" key="1">
    <citation type="submission" date="2018-06" db="EMBL/GenBank/DDBJ databases">
        <title>Actinomadura craniellae sp. nov. isolated from marine sponge Craniella sp.</title>
        <authorList>
            <person name="Li L."/>
            <person name="Xu Q.H."/>
            <person name="Lin H.W."/>
            <person name="Lu Y.H."/>
        </authorList>
    </citation>
    <scope>NUCLEOTIDE SEQUENCE [LARGE SCALE GENOMIC DNA]</scope>
    <source>
        <strain evidence="3 4">LHW63021</strain>
    </source>
</reference>
<dbReference type="CDD" id="cd00413">
    <property type="entry name" value="Glyco_hydrolase_16"/>
    <property type="match status" value="1"/>
</dbReference>
<evidence type="ECO:0000256" key="1">
    <source>
        <dbReference type="SAM" id="MobiDB-lite"/>
    </source>
</evidence>
<dbReference type="AlphaFoldDB" id="A0A365H5K0"/>
<gene>
    <name evidence="3" type="ORF">DPM19_15520</name>
</gene>
<evidence type="ECO:0000313" key="4">
    <source>
        <dbReference type="Proteomes" id="UP000251891"/>
    </source>
</evidence>
<dbReference type="Proteomes" id="UP000251891">
    <property type="component" value="Unassembled WGS sequence"/>
</dbReference>
<comment type="caution">
    <text evidence="3">The sequence shown here is derived from an EMBL/GenBank/DDBJ whole genome shotgun (WGS) entry which is preliminary data.</text>
</comment>
<dbReference type="InterPro" id="IPR000757">
    <property type="entry name" value="Beta-glucanase-like"/>
</dbReference>
<sequence length="295" mass="32556">MGAMTSGPIRIGAFALLAAVAGCASGDHTDRRPFDGPRSKSREGGVLVAPRPLAEAAPRTLGTLQPKAPVPARPAERRRPGFWGRPILVEDFSGRRLDSRAWAVYHSPDARVHPRTRHAVRVAGGALRISGGNFGGRDLSGGVASLIDQRYGRWQVRMRADRGGGYSAVALLWPERMGDPEHAEIDFAEIIDPARRTHGMFIHRGPDGATARRAVRADFTRWRTVTVDWLPGRVVIWLDGRRVWDYRGPLVPRRGRMGLALQNDVVCGPGSCRTGRTPREVTMHVDWVRIHRFPG</sequence>
<dbReference type="InterPro" id="IPR013320">
    <property type="entry name" value="ConA-like_dom_sf"/>
</dbReference>
<accession>A0A365H5K0</accession>
<protein>
    <recommendedName>
        <fullName evidence="2">GH16 domain-containing protein</fullName>
    </recommendedName>
</protein>
<dbReference type="SUPFAM" id="SSF49899">
    <property type="entry name" value="Concanavalin A-like lectins/glucanases"/>
    <property type="match status" value="1"/>
</dbReference>
<dbReference type="GO" id="GO:0005975">
    <property type="term" value="P:carbohydrate metabolic process"/>
    <property type="evidence" value="ECO:0007669"/>
    <property type="project" value="InterPro"/>
</dbReference>
<name>A0A365H5K0_9ACTN</name>
<dbReference type="EMBL" id="QLYX01000006">
    <property type="protein sequence ID" value="RAY14371.1"/>
    <property type="molecule type" value="Genomic_DNA"/>
</dbReference>